<evidence type="ECO:0000313" key="12">
    <source>
        <dbReference type="Proteomes" id="UP000489190"/>
    </source>
</evidence>
<dbReference type="Proteomes" id="UP000478064">
    <property type="component" value="Unassembled WGS sequence"/>
</dbReference>
<dbReference type="Proteomes" id="UP000489190">
    <property type="component" value="Unassembled WGS sequence"/>
</dbReference>
<dbReference type="EMBL" id="WIVX01000061">
    <property type="protein sequence ID" value="MQU32420.1"/>
    <property type="molecule type" value="Genomic_DNA"/>
</dbReference>
<evidence type="ECO:0000313" key="11">
    <source>
        <dbReference type="Proteomes" id="UP000478064"/>
    </source>
</evidence>
<evidence type="ECO:0000313" key="5">
    <source>
        <dbReference type="EMBL" id="MQU32420.1"/>
    </source>
</evidence>
<evidence type="ECO:0000313" key="9">
    <source>
        <dbReference type="Proteomes" id="UP000466863"/>
    </source>
</evidence>
<dbReference type="Proteomes" id="UP000470186">
    <property type="component" value="Unassembled WGS sequence"/>
</dbReference>
<comment type="caution">
    <text evidence="2">The sequence shown here is derived from an EMBL/GenBank/DDBJ whole genome shotgun (WGS) entry which is preliminary data.</text>
</comment>
<dbReference type="RefSeq" id="WP_048368010.1">
    <property type="nucleotide sequence ID" value="NZ_CAKZJC010000172.1"/>
</dbReference>
<accession>A0A0J6JJI6</accession>
<dbReference type="EMBL" id="WIWI01000121">
    <property type="protein sequence ID" value="MQT92599.1"/>
    <property type="molecule type" value="Genomic_DNA"/>
</dbReference>
<gene>
    <name evidence="4" type="ORF">GHO27_09840</name>
    <name evidence="6" type="ORF">GHO28_03190</name>
    <name evidence="5" type="ORF">GHO30_13630</name>
    <name evidence="2" type="ORF">GHO37_17660</name>
    <name evidence="3" type="ORF">GHO39_26260</name>
    <name evidence="1" type="ORF">GHO40_24320</name>
</gene>
<keyword evidence="10" id="KW-1185">Reference proteome</keyword>
<evidence type="ECO:0000313" key="3">
    <source>
        <dbReference type="EMBL" id="MQT92599.1"/>
    </source>
</evidence>
<dbReference type="EMBL" id="WIVV01000007">
    <property type="protein sequence ID" value="MQU41518.1"/>
    <property type="molecule type" value="Genomic_DNA"/>
</dbReference>
<evidence type="ECO:0000313" key="4">
    <source>
        <dbReference type="EMBL" id="MQU05990.1"/>
    </source>
</evidence>
<dbReference type="EMBL" id="WIWF01000074">
    <property type="protein sequence ID" value="MQT76121.1"/>
    <property type="molecule type" value="Genomic_DNA"/>
</dbReference>
<evidence type="ECO:0000313" key="8">
    <source>
        <dbReference type="Proteomes" id="UP000447574"/>
    </source>
</evidence>
<dbReference type="GeneID" id="97255570"/>
<name>A0A0J6I6Q1_9PSED</name>
<dbReference type="Proteomes" id="UP000447574">
    <property type="component" value="Unassembled WGS sequence"/>
</dbReference>
<sequence>MTLIYSQIEDHPYLQQAALVFLQRYQAQHPGNDQVLFCKAVRYLVTTFELSTALAEKLVSHAYGDLKTIHERRRLDVSASSDTLAVITDPANGMTWAVPVAAIVGRVIEAPDNCRLRLV</sequence>
<dbReference type="EMBL" id="WIVU01000015">
    <property type="protein sequence ID" value="MQU05990.1"/>
    <property type="molecule type" value="Genomic_DNA"/>
</dbReference>
<dbReference type="AlphaFoldDB" id="A0A0J6I6Q1"/>
<dbReference type="Proteomes" id="UP000466863">
    <property type="component" value="Unassembled WGS sequence"/>
</dbReference>
<evidence type="ECO:0000313" key="10">
    <source>
        <dbReference type="Proteomes" id="UP000470186"/>
    </source>
</evidence>
<reference evidence="7 8" key="1">
    <citation type="submission" date="2019-10" db="EMBL/GenBank/DDBJ databases">
        <title>Evaluation of single-gene subtyping targets for Pseudomonas.</title>
        <authorList>
            <person name="Reichler S.J."/>
            <person name="Orsi R.H."/>
            <person name="Wiedmann M."/>
            <person name="Martin N.H."/>
            <person name="Murphy S.I."/>
        </authorList>
    </citation>
    <scope>NUCLEOTIDE SEQUENCE [LARGE SCALE GENOMIC DNA]</scope>
    <source>
        <strain evidence="4 11">FSL R10-1637</strain>
        <strain evidence="6 9">FSL R10-1876</strain>
        <strain evidence="5 10">FSL R10-2107</strain>
        <strain evidence="2 8">FSL R10-2932</strain>
        <strain evidence="3 12">FSL R10-3254</strain>
        <strain evidence="1 7">FSL R10-3257</strain>
    </source>
</reference>
<evidence type="ECO:0000313" key="1">
    <source>
        <dbReference type="EMBL" id="MQT49820.1"/>
    </source>
</evidence>
<organism evidence="2 8">
    <name type="scientific">Pseudomonas helleri</name>
    <dbReference type="NCBI Taxonomy" id="1608996"/>
    <lineage>
        <taxon>Bacteria</taxon>
        <taxon>Pseudomonadati</taxon>
        <taxon>Pseudomonadota</taxon>
        <taxon>Gammaproteobacteria</taxon>
        <taxon>Pseudomonadales</taxon>
        <taxon>Pseudomonadaceae</taxon>
        <taxon>Pseudomonas</taxon>
    </lineage>
</organism>
<evidence type="ECO:0000313" key="7">
    <source>
        <dbReference type="Proteomes" id="UP000441404"/>
    </source>
</evidence>
<proteinExistence type="predicted"/>
<evidence type="ECO:0000313" key="2">
    <source>
        <dbReference type="EMBL" id="MQT76121.1"/>
    </source>
</evidence>
<dbReference type="OrthoDB" id="6904776at2"/>
<accession>A0A0J6I6Q1</accession>
<dbReference type="Proteomes" id="UP000441404">
    <property type="component" value="Unassembled WGS sequence"/>
</dbReference>
<dbReference type="EMBL" id="WIWJ01000070">
    <property type="protein sequence ID" value="MQT49820.1"/>
    <property type="molecule type" value="Genomic_DNA"/>
</dbReference>
<protein>
    <submittedName>
        <fullName evidence="2">Uncharacterized protein</fullName>
    </submittedName>
</protein>
<evidence type="ECO:0000313" key="6">
    <source>
        <dbReference type="EMBL" id="MQU41518.1"/>
    </source>
</evidence>